<feature type="compositionally biased region" description="Pro residues" evidence="1">
    <location>
        <begin position="7"/>
        <end position="20"/>
    </location>
</feature>
<dbReference type="Pfam" id="PF12041">
    <property type="entry name" value="DELLA"/>
    <property type="match status" value="1"/>
</dbReference>
<keyword evidence="4" id="KW-1185">Reference proteome</keyword>
<dbReference type="InterPro" id="IPR038088">
    <property type="entry name" value="DELLA_N_sf"/>
</dbReference>
<dbReference type="Proteomes" id="UP000306102">
    <property type="component" value="Unassembled WGS sequence"/>
</dbReference>
<dbReference type="EMBL" id="SDRB02010375">
    <property type="protein sequence ID" value="THG06915.1"/>
    <property type="molecule type" value="Genomic_DNA"/>
</dbReference>
<organism evidence="3 4">
    <name type="scientific">Camellia sinensis var. sinensis</name>
    <name type="common">China tea</name>
    <dbReference type="NCBI Taxonomy" id="542762"/>
    <lineage>
        <taxon>Eukaryota</taxon>
        <taxon>Viridiplantae</taxon>
        <taxon>Streptophyta</taxon>
        <taxon>Embryophyta</taxon>
        <taxon>Tracheophyta</taxon>
        <taxon>Spermatophyta</taxon>
        <taxon>Magnoliopsida</taxon>
        <taxon>eudicotyledons</taxon>
        <taxon>Gunneridae</taxon>
        <taxon>Pentapetalae</taxon>
        <taxon>asterids</taxon>
        <taxon>Ericales</taxon>
        <taxon>Theaceae</taxon>
        <taxon>Camellia</taxon>
    </lineage>
</organism>
<accession>A0A4S4DVW1</accession>
<gene>
    <name evidence="3" type="ORF">TEA_005149</name>
</gene>
<dbReference type="InterPro" id="IPR021914">
    <property type="entry name" value="TF_DELLA_N"/>
</dbReference>
<evidence type="ECO:0000256" key="1">
    <source>
        <dbReference type="SAM" id="MobiDB-lite"/>
    </source>
</evidence>
<comment type="caution">
    <text evidence="3">The sequence shown here is derived from an EMBL/GenBank/DDBJ whole genome shotgun (WGS) entry which is preliminary data.</text>
</comment>
<name>A0A4S4DVW1_CAMSN</name>
<sequence>MKRDLHNPPPPAPPPPPSLPPYKDTLCGGYGYSTEEAGGKMKASDMNEVAQKLEQLEEVMGHAQEDGLSYLASETVHYNPSDLSSWLESMISELHPLTNFNSSLSPPSAFDSYRHPLNHIIFQDSSSDDYDLKAIAGKAVYPKIQQPNKCLKPSSASSSSTLSSIPRKIQRLPQLPHELSSLINEVDVDDEAADGDVLREI</sequence>
<dbReference type="SMART" id="SM01129">
    <property type="entry name" value="DELLA"/>
    <property type="match status" value="1"/>
</dbReference>
<evidence type="ECO:0000259" key="2">
    <source>
        <dbReference type="Pfam" id="PF12041"/>
    </source>
</evidence>
<reference evidence="3 4" key="1">
    <citation type="journal article" date="2018" name="Proc. Natl. Acad. Sci. U.S.A.">
        <title>Draft genome sequence of Camellia sinensis var. sinensis provides insights into the evolution of the tea genome and tea quality.</title>
        <authorList>
            <person name="Wei C."/>
            <person name="Yang H."/>
            <person name="Wang S."/>
            <person name="Zhao J."/>
            <person name="Liu C."/>
            <person name="Gao L."/>
            <person name="Xia E."/>
            <person name="Lu Y."/>
            <person name="Tai Y."/>
            <person name="She G."/>
            <person name="Sun J."/>
            <person name="Cao H."/>
            <person name="Tong W."/>
            <person name="Gao Q."/>
            <person name="Li Y."/>
            <person name="Deng W."/>
            <person name="Jiang X."/>
            <person name="Wang W."/>
            <person name="Chen Q."/>
            <person name="Zhang S."/>
            <person name="Li H."/>
            <person name="Wu J."/>
            <person name="Wang P."/>
            <person name="Li P."/>
            <person name="Shi C."/>
            <person name="Zheng F."/>
            <person name="Jian J."/>
            <person name="Huang B."/>
            <person name="Shan D."/>
            <person name="Shi M."/>
            <person name="Fang C."/>
            <person name="Yue Y."/>
            <person name="Li F."/>
            <person name="Li D."/>
            <person name="Wei S."/>
            <person name="Han B."/>
            <person name="Jiang C."/>
            <person name="Yin Y."/>
            <person name="Xia T."/>
            <person name="Zhang Z."/>
            <person name="Bennetzen J.L."/>
            <person name="Zhao S."/>
            <person name="Wan X."/>
        </authorList>
    </citation>
    <scope>NUCLEOTIDE SEQUENCE [LARGE SCALE GENOMIC DNA]</scope>
    <source>
        <strain evidence="4">cv. Shuchazao</strain>
        <tissue evidence="3">Leaf</tissue>
    </source>
</reference>
<dbReference type="STRING" id="542762.A0A4S4DVW1"/>
<evidence type="ECO:0000313" key="4">
    <source>
        <dbReference type="Proteomes" id="UP000306102"/>
    </source>
</evidence>
<proteinExistence type="predicted"/>
<feature type="region of interest" description="Disordered" evidence="1">
    <location>
        <begin position="1"/>
        <end position="43"/>
    </location>
</feature>
<dbReference type="Gene3D" id="1.10.10.1290">
    <property type="entry name" value="Transcriptional regulator DELLA, N-terminal domain"/>
    <property type="match status" value="1"/>
</dbReference>
<protein>
    <recommendedName>
        <fullName evidence="2">Transcriptional factor DELLA N-terminal domain-containing protein</fullName>
    </recommendedName>
</protein>
<dbReference type="AlphaFoldDB" id="A0A4S4DVW1"/>
<evidence type="ECO:0000313" key="3">
    <source>
        <dbReference type="EMBL" id="THG06915.1"/>
    </source>
</evidence>
<feature type="domain" description="Transcriptional factor DELLA N-terminal" evidence="2">
    <location>
        <begin position="37"/>
        <end position="97"/>
    </location>
</feature>